<feature type="transmembrane region" description="Helical" evidence="6">
    <location>
        <begin position="131"/>
        <end position="152"/>
    </location>
</feature>
<keyword evidence="4 6" id="KW-1133">Transmembrane helix</keyword>
<evidence type="ECO:0000256" key="1">
    <source>
        <dbReference type="ARBA" id="ARBA00004141"/>
    </source>
</evidence>
<dbReference type="AlphaFoldDB" id="A0A8J6NN67"/>
<comment type="caution">
    <text evidence="7">The sequence shown here is derived from an EMBL/GenBank/DDBJ whole genome shotgun (WGS) entry which is preliminary data.</text>
</comment>
<dbReference type="Proteomes" id="UP000603434">
    <property type="component" value="Unassembled WGS sequence"/>
</dbReference>
<gene>
    <name evidence="7" type="ORF">H8E23_10800</name>
</gene>
<evidence type="ECO:0000256" key="2">
    <source>
        <dbReference type="ARBA" id="ARBA00022475"/>
    </source>
</evidence>
<dbReference type="InterPro" id="IPR044878">
    <property type="entry name" value="UbiA_sf"/>
</dbReference>
<accession>A0A8J6NN67</accession>
<organism evidence="7 8">
    <name type="scientific">Candidatus Desulfatibia profunda</name>
    <dbReference type="NCBI Taxonomy" id="2841695"/>
    <lineage>
        <taxon>Bacteria</taxon>
        <taxon>Pseudomonadati</taxon>
        <taxon>Thermodesulfobacteriota</taxon>
        <taxon>Desulfobacteria</taxon>
        <taxon>Desulfobacterales</taxon>
        <taxon>Desulfobacterales incertae sedis</taxon>
        <taxon>Candidatus Desulfatibia</taxon>
    </lineage>
</organism>
<dbReference type="GO" id="GO:0016757">
    <property type="term" value="F:glycosyltransferase activity"/>
    <property type="evidence" value="ECO:0007669"/>
    <property type="project" value="UniProtKB-KW"/>
</dbReference>
<dbReference type="PANTHER" id="PTHR42723:SF1">
    <property type="entry name" value="CHLOROPHYLL SYNTHASE, CHLOROPLASTIC"/>
    <property type="match status" value="1"/>
</dbReference>
<evidence type="ECO:0000256" key="6">
    <source>
        <dbReference type="SAM" id="Phobius"/>
    </source>
</evidence>
<proteinExistence type="predicted"/>
<keyword evidence="2" id="KW-1003">Cell membrane</keyword>
<dbReference type="EMBL" id="JACNJH010000156">
    <property type="protein sequence ID" value="MBC8361875.1"/>
    <property type="molecule type" value="Genomic_DNA"/>
</dbReference>
<feature type="transmembrane region" description="Helical" evidence="6">
    <location>
        <begin position="78"/>
        <end position="99"/>
    </location>
</feature>
<feature type="transmembrane region" description="Helical" evidence="6">
    <location>
        <begin position="275"/>
        <end position="293"/>
    </location>
</feature>
<dbReference type="GO" id="GO:0016765">
    <property type="term" value="F:transferase activity, transferring alkyl or aryl (other than methyl) groups"/>
    <property type="evidence" value="ECO:0007669"/>
    <property type="project" value="InterPro"/>
</dbReference>
<feature type="transmembrane region" description="Helical" evidence="6">
    <location>
        <begin position="158"/>
        <end position="175"/>
    </location>
</feature>
<feature type="transmembrane region" description="Helical" evidence="6">
    <location>
        <begin position="238"/>
        <end position="254"/>
    </location>
</feature>
<evidence type="ECO:0000313" key="8">
    <source>
        <dbReference type="Proteomes" id="UP000603434"/>
    </source>
</evidence>
<sequence>MKTVLFLFFSLRPRQWIKNGFILLPLIFAQQLFDPVRLLTSIQAVAVFCGLTGAVYLFNDYLDREEDRHHPVKRHRPLAAGLISPRLVLASAAGLLLFALLWGFYVGRGFFFILLIYLGIQLLYNLRLRDVVILDVFCVACGFFLRVIAGAVVIGVPLSRWIIICTILIAMFLVLSKRRHELITLGKVEAGKHRQVLSHYSAHLLDQMIGITTGGVLLSYLLYCTSPETVKKFRTEHLIYTFPFVLYGIFRYLYLIYQKQEGGSPEKIILSDHPLLASVLLWLISCVLILYGVL</sequence>
<dbReference type="NCBIfam" id="NF008977">
    <property type="entry name" value="PRK12324.1-2"/>
    <property type="match status" value="1"/>
</dbReference>
<protein>
    <submittedName>
        <fullName evidence="7">Decaprenyl-phosphate phosphoribosyltransferase</fullName>
        <ecNumber evidence="7">2.4.2.45</ecNumber>
    </submittedName>
</protein>
<evidence type="ECO:0000256" key="3">
    <source>
        <dbReference type="ARBA" id="ARBA00022692"/>
    </source>
</evidence>
<dbReference type="Gene3D" id="1.10.357.140">
    <property type="entry name" value="UbiA prenyltransferase"/>
    <property type="match status" value="1"/>
</dbReference>
<dbReference type="EC" id="2.4.2.45" evidence="7"/>
<keyword evidence="3 6" id="KW-0812">Transmembrane</keyword>
<evidence type="ECO:0000256" key="4">
    <source>
        <dbReference type="ARBA" id="ARBA00022989"/>
    </source>
</evidence>
<feature type="transmembrane region" description="Helical" evidence="6">
    <location>
        <begin position="105"/>
        <end position="124"/>
    </location>
</feature>
<evidence type="ECO:0000256" key="5">
    <source>
        <dbReference type="ARBA" id="ARBA00023136"/>
    </source>
</evidence>
<keyword evidence="7" id="KW-0328">Glycosyltransferase</keyword>
<name>A0A8J6NN67_9BACT</name>
<comment type="subcellular location">
    <subcellularLocation>
        <location evidence="1">Membrane</location>
        <topology evidence="1">Multi-pass membrane protein</topology>
    </subcellularLocation>
</comment>
<dbReference type="GO" id="GO:0016020">
    <property type="term" value="C:membrane"/>
    <property type="evidence" value="ECO:0007669"/>
    <property type="project" value="UniProtKB-SubCell"/>
</dbReference>
<evidence type="ECO:0000313" key="7">
    <source>
        <dbReference type="EMBL" id="MBC8361875.1"/>
    </source>
</evidence>
<dbReference type="InterPro" id="IPR050475">
    <property type="entry name" value="Prenyltransferase_related"/>
</dbReference>
<dbReference type="PANTHER" id="PTHR42723">
    <property type="entry name" value="CHLOROPHYLL SYNTHASE"/>
    <property type="match status" value="1"/>
</dbReference>
<keyword evidence="7" id="KW-0808">Transferase</keyword>
<dbReference type="InterPro" id="IPR000537">
    <property type="entry name" value="UbiA_prenyltransferase"/>
</dbReference>
<feature type="transmembrane region" description="Helical" evidence="6">
    <location>
        <begin position="204"/>
        <end position="223"/>
    </location>
</feature>
<keyword evidence="5 6" id="KW-0472">Membrane</keyword>
<dbReference type="Pfam" id="PF01040">
    <property type="entry name" value="UbiA"/>
    <property type="match status" value="1"/>
</dbReference>
<reference evidence="7 8" key="1">
    <citation type="submission" date="2020-08" db="EMBL/GenBank/DDBJ databases">
        <title>Bridging the membrane lipid divide: bacteria of the FCB group superphylum have the potential to synthesize archaeal ether lipids.</title>
        <authorList>
            <person name="Villanueva L."/>
            <person name="Von Meijenfeldt F.A.B."/>
            <person name="Westbye A.B."/>
            <person name="Yadav S."/>
            <person name="Hopmans E.C."/>
            <person name="Dutilh B.E."/>
            <person name="Sinninghe Damste J.S."/>
        </authorList>
    </citation>
    <scope>NUCLEOTIDE SEQUENCE [LARGE SCALE GENOMIC DNA]</scope>
    <source>
        <strain evidence="7">NIOZ-UU30</strain>
    </source>
</reference>
<dbReference type="CDD" id="cd13963">
    <property type="entry name" value="PT_UbiA_2"/>
    <property type="match status" value="1"/>
</dbReference>
<feature type="transmembrane region" description="Helical" evidence="6">
    <location>
        <begin position="39"/>
        <end position="58"/>
    </location>
</feature>